<feature type="compositionally biased region" description="Basic and acidic residues" evidence="1">
    <location>
        <begin position="1"/>
        <end position="14"/>
    </location>
</feature>
<gene>
    <name evidence="2" type="ORF">PCOR1329_LOCUS60547</name>
</gene>
<feature type="compositionally biased region" description="Basic and acidic residues" evidence="1">
    <location>
        <begin position="478"/>
        <end position="488"/>
    </location>
</feature>
<reference evidence="2" key="1">
    <citation type="submission" date="2023-10" db="EMBL/GenBank/DDBJ databases">
        <authorList>
            <person name="Chen Y."/>
            <person name="Shah S."/>
            <person name="Dougan E. K."/>
            <person name="Thang M."/>
            <person name="Chan C."/>
        </authorList>
    </citation>
    <scope>NUCLEOTIDE SEQUENCE [LARGE SCALE GENOMIC DNA]</scope>
</reference>
<name>A0ABN9VTZ1_9DINO</name>
<evidence type="ECO:0000256" key="1">
    <source>
        <dbReference type="SAM" id="MobiDB-lite"/>
    </source>
</evidence>
<feature type="region of interest" description="Disordered" evidence="1">
    <location>
        <begin position="478"/>
        <end position="498"/>
    </location>
</feature>
<feature type="region of interest" description="Disordered" evidence="1">
    <location>
        <begin position="1"/>
        <end position="58"/>
    </location>
</feature>
<protein>
    <submittedName>
        <fullName evidence="2">Uncharacterized protein</fullName>
    </submittedName>
</protein>
<feature type="region of interest" description="Disordered" evidence="1">
    <location>
        <begin position="296"/>
        <end position="336"/>
    </location>
</feature>
<keyword evidence="3" id="KW-1185">Reference proteome</keyword>
<comment type="caution">
    <text evidence="2">The sequence shown here is derived from an EMBL/GenBank/DDBJ whole genome shotgun (WGS) entry which is preliminary data.</text>
</comment>
<evidence type="ECO:0000313" key="3">
    <source>
        <dbReference type="Proteomes" id="UP001189429"/>
    </source>
</evidence>
<organism evidence="2 3">
    <name type="scientific">Prorocentrum cordatum</name>
    <dbReference type="NCBI Taxonomy" id="2364126"/>
    <lineage>
        <taxon>Eukaryota</taxon>
        <taxon>Sar</taxon>
        <taxon>Alveolata</taxon>
        <taxon>Dinophyceae</taxon>
        <taxon>Prorocentrales</taxon>
        <taxon>Prorocentraceae</taxon>
        <taxon>Prorocentrum</taxon>
    </lineage>
</organism>
<accession>A0ABN9VTZ1</accession>
<dbReference type="Proteomes" id="UP001189429">
    <property type="component" value="Unassembled WGS sequence"/>
</dbReference>
<feature type="compositionally biased region" description="Basic residues" evidence="1">
    <location>
        <begin position="306"/>
        <end position="316"/>
    </location>
</feature>
<proteinExistence type="predicted"/>
<sequence length="807" mass="89072">MLSHVRIKDKELRRSPTAKAKAPPDLQAMLNAITTPPNPSPSPQRTGQSASAAGKKPCPFVHFRSDVGPSVGAAQDDVAIETSSDEEGKPLFAQFDGEQIIVIMSNGRPRTASKYKCGDDGFLLAEFDGLTTDDGSEYVYHTELTNAWLQADGTLQKPPEPVVTKAMKAKAKAKAKAKPALYVGKPALHVGKPAGAQVAAVQCERELDFVEAKPWKDKLGKTLRDNAGPYGYKHTLKKWRRANPFVNFRPPVDYDYNSESELKCIFRFVHISEPHVIVFGSRAAMAPKASKLAVLPGVGGAPVGKGRGKSQGRGRGGRGGGKPKQQIDHEPIPETANVPKQIKALMDSRGGDETKLDAILSKMTSVEKKGPFSAMRYFLASNSPSRLQEYTDTALTDTEKVRVITRNSHAPPYPMSKTEIKRTREDAVIDVWVTLDVLGGPLYLNNKEMMKGFDGWSAAASGSSSSAAAGALVDLDRSAPMSKEEKAEAKKKREAAKKAAELEKRQNEEQEFLDKIAHMPVADQEKEKAKRANDQAFAQAKKEYEAKYNEAKTKSTSFRHVCEVMVPQTIGLLNEKGCPDATGQYLKDEADKVLGAVKAFIEQTLVGQKLQVKTTEVEKATDCLVKVFKDFDSRVWSDLKKMSHGCAITSTAEALRPQVFEWAERIGISHADTDGMIMCGLWGDGAPYHTRDSLCMFTITALTGTRSCVHYLALCYNECKFWDPSESPKKLAEYARRHLILYKELQSTRLDSLCWMLKPKHHLFLEDHWEYADESCIGDAADLAETIHPSVMGTKLMDKYRYTFADV</sequence>
<dbReference type="EMBL" id="CAUYUJ010017587">
    <property type="protein sequence ID" value="CAK0876021.1"/>
    <property type="molecule type" value="Genomic_DNA"/>
</dbReference>
<evidence type="ECO:0000313" key="2">
    <source>
        <dbReference type="EMBL" id="CAK0876021.1"/>
    </source>
</evidence>